<evidence type="ECO:0000256" key="5">
    <source>
        <dbReference type="ARBA" id="ARBA00023128"/>
    </source>
</evidence>
<evidence type="ECO:0000256" key="1">
    <source>
        <dbReference type="ARBA" id="ARBA00004173"/>
    </source>
</evidence>
<dbReference type="Pfam" id="PF01636">
    <property type="entry name" value="APH"/>
    <property type="match status" value="1"/>
</dbReference>
<dbReference type="GO" id="GO:0005739">
    <property type="term" value="C:mitochondrion"/>
    <property type="evidence" value="ECO:0007669"/>
    <property type="project" value="UniProtKB-SubCell"/>
</dbReference>
<dbReference type="Proteomes" id="UP000249402">
    <property type="component" value="Unassembled WGS sequence"/>
</dbReference>
<evidence type="ECO:0000313" key="8">
    <source>
        <dbReference type="EMBL" id="RAK96584.1"/>
    </source>
</evidence>
<dbReference type="OrthoDB" id="2831558at2759"/>
<keyword evidence="5" id="KW-0496">Mitochondrion</keyword>
<dbReference type="VEuPathDB" id="FungiDB:BO80DRAFT_496936"/>
<name>A0A395GMH1_9EURO</name>
<protein>
    <recommendedName>
        <fullName evidence="3">Altered inheritance of mitochondria protein 9, mitochondrial</fullName>
    </recommendedName>
    <alternativeName>
        <fullName evidence="6">Found in mitochondrial proteome protein 29</fullName>
    </alternativeName>
</protein>
<dbReference type="InterPro" id="IPR011009">
    <property type="entry name" value="Kinase-like_dom_sf"/>
</dbReference>
<evidence type="ECO:0000313" key="9">
    <source>
        <dbReference type="Proteomes" id="UP000249402"/>
    </source>
</evidence>
<dbReference type="AlphaFoldDB" id="A0A395GMH1"/>
<dbReference type="RefSeq" id="XP_025570912.1">
    <property type="nucleotide sequence ID" value="XM_025724049.1"/>
</dbReference>
<gene>
    <name evidence="8" type="ORF">BO80DRAFT_496936</name>
</gene>
<dbReference type="Gene3D" id="3.90.1200.10">
    <property type="match status" value="1"/>
</dbReference>
<feature type="domain" description="Aminoglycoside phosphotransferase" evidence="7">
    <location>
        <begin position="275"/>
        <end position="362"/>
    </location>
</feature>
<evidence type="ECO:0000259" key="7">
    <source>
        <dbReference type="Pfam" id="PF01636"/>
    </source>
</evidence>
<keyword evidence="9" id="KW-1185">Reference proteome</keyword>
<evidence type="ECO:0000256" key="6">
    <source>
        <dbReference type="ARBA" id="ARBA00031849"/>
    </source>
</evidence>
<reference evidence="8 9" key="1">
    <citation type="submission" date="2018-02" db="EMBL/GenBank/DDBJ databases">
        <title>The genomes of Aspergillus section Nigri reveals drivers in fungal speciation.</title>
        <authorList>
            <consortium name="DOE Joint Genome Institute"/>
            <person name="Vesth T.C."/>
            <person name="Nybo J."/>
            <person name="Theobald S."/>
            <person name="Brandl J."/>
            <person name="Frisvad J.C."/>
            <person name="Nielsen K.F."/>
            <person name="Lyhne E.K."/>
            <person name="Kogle M.E."/>
            <person name="Kuo A."/>
            <person name="Riley R."/>
            <person name="Clum A."/>
            <person name="Nolan M."/>
            <person name="Lipzen A."/>
            <person name="Salamov A."/>
            <person name="Henrissat B."/>
            <person name="Wiebenga A."/>
            <person name="De vries R.P."/>
            <person name="Grigoriev I.V."/>
            <person name="Mortensen U.H."/>
            <person name="Andersen M.R."/>
            <person name="Baker S.E."/>
        </authorList>
    </citation>
    <scope>NUCLEOTIDE SEQUENCE [LARGE SCALE GENOMIC DNA]</scope>
    <source>
        <strain evidence="8 9">CBS 121593</strain>
    </source>
</reference>
<dbReference type="PANTHER" id="PTHR36091">
    <property type="entry name" value="ALTERED INHERITANCE OF MITOCHONDRIA PROTEIN 9, MITOCHONDRIAL"/>
    <property type="match status" value="1"/>
</dbReference>
<dbReference type="SUPFAM" id="SSF56112">
    <property type="entry name" value="Protein kinase-like (PK-like)"/>
    <property type="match status" value="1"/>
</dbReference>
<evidence type="ECO:0000256" key="3">
    <source>
        <dbReference type="ARBA" id="ARBA00016197"/>
    </source>
</evidence>
<dbReference type="GeneID" id="37228914"/>
<proteinExistence type="inferred from homology"/>
<dbReference type="PANTHER" id="PTHR36091:SF1">
    <property type="entry name" value="ALTERED INHERITANCE OF MITOCHONDRIA PROTEIN 9, MITOCHONDRIAL"/>
    <property type="match status" value="1"/>
</dbReference>
<dbReference type="InterPro" id="IPR002575">
    <property type="entry name" value="Aminoglycoside_PTrfase"/>
</dbReference>
<keyword evidence="4" id="KW-0809">Transit peptide</keyword>
<dbReference type="EMBL" id="KZ824473">
    <property type="protein sequence ID" value="RAK96584.1"/>
    <property type="molecule type" value="Genomic_DNA"/>
</dbReference>
<comment type="similarity">
    <text evidence="2">Belongs to the AIM9 family.</text>
</comment>
<accession>A0A395GMH1</accession>
<evidence type="ECO:0000256" key="2">
    <source>
        <dbReference type="ARBA" id="ARBA00005543"/>
    </source>
</evidence>
<comment type="subcellular location">
    <subcellularLocation>
        <location evidence="1">Mitochondrion</location>
    </subcellularLocation>
</comment>
<organism evidence="8 9">
    <name type="scientific">Aspergillus ibericus CBS 121593</name>
    <dbReference type="NCBI Taxonomy" id="1448316"/>
    <lineage>
        <taxon>Eukaryota</taxon>
        <taxon>Fungi</taxon>
        <taxon>Dikarya</taxon>
        <taxon>Ascomycota</taxon>
        <taxon>Pezizomycotina</taxon>
        <taxon>Eurotiomycetes</taxon>
        <taxon>Eurotiomycetidae</taxon>
        <taxon>Eurotiales</taxon>
        <taxon>Aspergillaceae</taxon>
        <taxon>Aspergillus</taxon>
        <taxon>Aspergillus subgen. Circumdati</taxon>
    </lineage>
</organism>
<evidence type="ECO:0000256" key="4">
    <source>
        <dbReference type="ARBA" id="ARBA00022946"/>
    </source>
</evidence>
<sequence>MKLLRLSYLCRRATAPPTTKLYSTSFAGMTSTGVPALFRCLEDGSETRIEADDLYKYQRYRWLKGESKRLEARYRKFHLGNLLGAAIQATSHEGIRCLKVVKCVEGQYNKAFILTMSNGHELVARLPSPNAGPAFYTTASEVATRHFVREVLGIPVPKTYTWSADASNPMSIASQLEIIDQVVDMEKKLASVSFPTHGCLYYTSDLNLRDPVDGLDTMLDNTLLPNGRHHSELSQFTIGPSNDRKLWQGERHSMTLDRGPWTNAADFATAIGTNELAWAETHAEPRHNFYRSKDQPESPEEYRSLIQKYLKVAPDLIPNQPIKEHNNTLSHPDLHLDNIFIDPETHQINGIIDWQLAAVTPICLQRPHPQMLELSHSPRTDEQKDREEELLHYYYKSRERAKLPQSKALTDPHLSIRINPITLVPGCWEREDTFSLREALIKLAAYWDQIYPDHIPCPIDFTEEELTAHQCERETLLKGEGLIPIGGMVRPEEYDHARMVSDYFKKEFMDLAEDEQQREVHAKVWPY</sequence>
<dbReference type="InterPro" id="IPR051035">
    <property type="entry name" value="Mito_inheritance_9"/>
</dbReference>